<evidence type="ECO:0000256" key="9">
    <source>
        <dbReference type="ARBA" id="ARBA00022840"/>
    </source>
</evidence>
<evidence type="ECO:0000256" key="5">
    <source>
        <dbReference type="ARBA" id="ARBA00020963"/>
    </source>
</evidence>
<evidence type="ECO:0000313" key="18">
    <source>
        <dbReference type="Proteomes" id="UP000502248"/>
    </source>
</evidence>
<proteinExistence type="inferred from homology"/>
<evidence type="ECO:0000259" key="16">
    <source>
        <dbReference type="Pfam" id="PF01923"/>
    </source>
</evidence>
<dbReference type="EC" id="2.5.1.17" evidence="4 15"/>
<keyword evidence="8 15" id="KW-0547">Nucleotide-binding</keyword>
<gene>
    <name evidence="17" type="ORF">HH215_33215</name>
</gene>
<evidence type="ECO:0000256" key="1">
    <source>
        <dbReference type="ARBA" id="ARBA00005121"/>
    </source>
</evidence>
<comment type="subunit">
    <text evidence="3">Homotrimer.</text>
</comment>
<evidence type="ECO:0000256" key="14">
    <source>
        <dbReference type="ARBA" id="ARBA00048692"/>
    </source>
</evidence>
<evidence type="ECO:0000256" key="2">
    <source>
        <dbReference type="ARBA" id="ARBA00007487"/>
    </source>
</evidence>
<dbReference type="Pfam" id="PF01923">
    <property type="entry name" value="Cob_adeno_trans"/>
    <property type="match status" value="1"/>
</dbReference>
<dbReference type="AlphaFoldDB" id="A0A7Z2VQF0"/>
<comment type="similarity">
    <text evidence="2 15">Belongs to the Cob(I)alamin adenosyltransferase family.</text>
</comment>
<dbReference type="SUPFAM" id="SSF89028">
    <property type="entry name" value="Cobalamin adenosyltransferase-like"/>
    <property type="match status" value="1"/>
</dbReference>
<evidence type="ECO:0000256" key="4">
    <source>
        <dbReference type="ARBA" id="ARBA00012454"/>
    </source>
</evidence>
<comment type="catalytic activity">
    <reaction evidence="14 15">
        <text>2 cob(II)alamin + reduced [electron-transfer flavoprotein] + 2 ATP = 2 adenosylcob(III)alamin + 2 triphosphate + oxidized [electron-transfer flavoprotein] + 3 H(+)</text>
        <dbReference type="Rhea" id="RHEA:28671"/>
        <dbReference type="Rhea" id="RHEA-COMP:10685"/>
        <dbReference type="Rhea" id="RHEA-COMP:10686"/>
        <dbReference type="ChEBI" id="CHEBI:15378"/>
        <dbReference type="ChEBI" id="CHEBI:16304"/>
        <dbReference type="ChEBI" id="CHEBI:18036"/>
        <dbReference type="ChEBI" id="CHEBI:18408"/>
        <dbReference type="ChEBI" id="CHEBI:30616"/>
        <dbReference type="ChEBI" id="CHEBI:57692"/>
        <dbReference type="ChEBI" id="CHEBI:58307"/>
        <dbReference type="EC" id="2.5.1.17"/>
    </reaction>
</comment>
<dbReference type="InterPro" id="IPR036451">
    <property type="entry name" value="CblAdoTrfase-like_sf"/>
</dbReference>
<dbReference type="NCBIfam" id="TIGR00636">
    <property type="entry name" value="PduO_Nterm"/>
    <property type="match status" value="1"/>
</dbReference>
<feature type="domain" description="Cobalamin adenosyltransferase-like" evidence="16">
    <location>
        <begin position="3"/>
        <end position="170"/>
    </location>
</feature>
<dbReference type="GO" id="GO:0005524">
    <property type="term" value="F:ATP binding"/>
    <property type="evidence" value="ECO:0007669"/>
    <property type="project" value="UniProtKB-UniRule"/>
</dbReference>
<dbReference type="GO" id="GO:0008817">
    <property type="term" value="F:corrinoid adenosyltransferase activity"/>
    <property type="evidence" value="ECO:0007669"/>
    <property type="project" value="UniProtKB-UniRule"/>
</dbReference>
<evidence type="ECO:0000256" key="11">
    <source>
        <dbReference type="ARBA" id="ARBA00033334"/>
    </source>
</evidence>
<evidence type="ECO:0000313" key="17">
    <source>
        <dbReference type="EMBL" id="QJD87566.1"/>
    </source>
</evidence>
<evidence type="ECO:0000256" key="15">
    <source>
        <dbReference type="RuleBase" id="RU366026"/>
    </source>
</evidence>
<dbReference type="EMBL" id="CP051680">
    <property type="protein sequence ID" value="QJD87566.1"/>
    <property type="molecule type" value="Genomic_DNA"/>
</dbReference>
<dbReference type="InterPro" id="IPR016030">
    <property type="entry name" value="CblAdoTrfase-like"/>
</dbReference>
<keyword evidence="18" id="KW-1185">Reference proteome</keyword>
<organism evidence="17 18">
    <name type="scientific">Cohnella herbarum</name>
    <dbReference type="NCBI Taxonomy" id="2728023"/>
    <lineage>
        <taxon>Bacteria</taxon>
        <taxon>Bacillati</taxon>
        <taxon>Bacillota</taxon>
        <taxon>Bacilli</taxon>
        <taxon>Bacillales</taxon>
        <taxon>Paenibacillaceae</taxon>
        <taxon>Cohnella</taxon>
    </lineage>
</organism>
<keyword evidence="7 15" id="KW-0808">Transferase</keyword>
<dbReference type="InterPro" id="IPR029499">
    <property type="entry name" value="PduO-typ"/>
</dbReference>
<evidence type="ECO:0000256" key="12">
    <source>
        <dbReference type="ARBA" id="ARBA00033354"/>
    </source>
</evidence>
<keyword evidence="9 15" id="KW-0067">ATP-binding</keyword>
<evidence type="ECO:0000256" key="6">
    <source>
        <dbReference type="ARBA" id="ARBA00022573"/>
    </source>
</evidence>
<reference evidence="17 18" key="1">
    <citation type="submission" date="2020-04" db="EMBL/GenBank/DDBJ databases">
        <title>Genome sequencing of novel species.</title>
        <authorList>
            <person name="Heo J."/>
            <person name="Kim S.-J."/>
            <person name="Kim J.-S."/>
            <person name="Hong S.-B."/>
            <person name="Kwon S.-W."/>
        </authorList>
    </citation>
    <scope>NUCLEOTIDE SEQUENCE [LARGE SCALE GENOMIC DNA]</scope>
    <source>
        <strain evidence="17 18">MFER-1</strain>
    </source>
</reference>
<dbReference type="GO" id="GO:0009236">
    <property type="term" value="P:cobalamin biosynthetic process"/>
    <property type="evidence" value="ECO:0007669"/>
    <property type="project" value="UniProtKB-UniRule"/>
</dbReference>
<evidence type="ECO:0000256" key="13">
    <source>
        <dbReference type="ARBA" id="ARBA00048555"/>
    </source>
</evidence>
<evidence type="ECO:0000256" key="8">
    <source>
        <dbReference type="ARBA" id="ARBA00022741"/>
    </source>
</evidence>
<dbReference type="RefSeq" id="WP_169283809.1">
    <property type="nucleotide sequence ID" value="NZ_CP051680.1"/>
</dbReference>
<accession>A0A7Z2VQF0</accession>
<comment type="catalytic activity">
    <reaction evidence="13 15">
        <text>2 cob(II)yrinate a,c diamide + reduced [electron-transfer flavoprotein] + 2 ATP = 2 adenosylcob(III)yrinate a,c-diamide + 2 triphosphate + oxidized [electron-transfer flavoprotein] + 3 H(+)</text>
        <dbReference type="Rhea" id="RHEA:11528"/>
        <dbReference type="Rhea" id="RHEA-COMP:10685"/>
        <dbReference type="Rhea" id="RHEA-COMP:10686"/>
        <dbReference type="ChEBI" id="CHEBI:15378"/>
        <dbReference type="ChEBI" id="CHEBI:18036"/>
        <dbReference type="ChEBI" id="CHEBI:30616"/>
        <dbReference type="ChEBI" id="CHEBI:57692"/>
        <dbReference type="ChEBI" id="CHEBI:58307"/>
        <dbReference type="ChEBI" id="CHEBI:58503"/>
        <dbReference type="ChEBI" id="CHEBI:58537"/>
        <dbReference type="EC" id="2.5.1.17"/>
    </reaction>
</comment>
<protein>
    <recommendedName>
        <fullName evidence="5 15">Corrinoid adenosyltransferase</fullName>
        <ecNumber evidence="4 15">2.5.1.17</ecNumber>
    </recommendedName>
    <alternativeName>
        <fullName evidence="10 15">Cob(II)alamin adenosyltransferase</fullName>
    </alternativeName>
    <alternativeName>
        <fullName evidence="12 15">Cob(II)yrinic acid a,c-diamide adenosyltransferase</fullName>
    </alternativeName>
    <alternativeName>
        <fullName evidence="11 15">Cobinamide/cobalamin adenosyltransferase</fullName>
    </alternativeName>
</protein>
<dbReference type="PANTHER" id="PTHR12213">
    <property type="entry name" value="CORRINOID ADENOSYLTRANSFERASE"/>
    <property type="match status" value="1"/>
</dbReference>
<dbReference type="UniPathway" id="UPA00148">
    <property type="reaction ID" value="UER00233"/>
</dbReference>
<comment type="pathway">
    <text evidence="1 15">Cofactor biosynthesis; adenosylcobalamin biosynthesis; adenosylcobalamin from cob(II)yrinate a,c-diamide: step 2/7.</text>
</comment>
<evidence type="ECO:0000256" key="3">
    <source>
        <dbReference type="ARBA" id="ARBA00011233"/>
    </source>
</evidence>
<sequence length="192" mass="21591">MKIYTRTGDEGKTSVIGGRVMKDDARVEAYGTIDELNSFVGQAASVLARESTSDWADLLETLTIVQHELFDCGSDLCYAVPDPAKMKVTPAMTDRLESWIDLYEAQTPPIEKFILPGGSEAASLFHVCRTVCRRAERRLVTLSAEQECPDEVRKYLNRLSDFFFTVARVANARLGLLDVEYERSAPVFRRRS</sequence>
<evidence type="ECO:0000256" key="10">
    <source>
        <dbReference type="ARBA" id="ARBA00031529"/>
    </source>
</evidence>
<dbReference type="PANTHER" id="PTHR12213:SF0">
    <property type="entry name" value="CORRINOID ADENOSYLTRANSFERASE MMAB"/>
    <property type="match status" value="1"/>
</dbReference>
<dbReference type="KEGG" id="cheb:HH215_33215"/>
<name>A0A7Z2VQF0_9BACL</name>
<keyword evidence="6 15" id="KW-0169">Cobalamin biosynthesis</keyword>
<evidence type="ECO:0000256" key="7">
    <source>
        <dbReference type="ARBA" id="ARBA00022679"/>
    </source>
</evidence>
<dbReference type="Gene3D" id="1.20.1200.10">
    <property type="entry name" value="Cobalamin adenosyltransferase-like"/>
    <property type="match status" value="1"/>
</dbReference>
<dbReference type="FunFam" id="1.20.1200.10:FF:000001">
    <property type="entry name" value="Cob(I)yrinic acid a,c-diamide adenosyltransferase"/>
    <property type="match status" value="1"/>
</dbReference>
<dbReference type="Proteomes" id="UP000502248">
    <property type="component" value="Chromosome"/>
</dbReference>